<name>A0AAD7NY14_9AGAR</name>
<dbReference type="Proteomes" id="UP001215598">
    <property type="component" value="Unassembled WGS sequence"/>
</dbReference>
<organism evidence="2 3">
    <name type="scientific">Mycena metata</name>
    <dbReference type="NCBI Taxonomy" id="1033252"/>
    <lineage>
        <taxon>Eukaryota</taxon>
        <taxon>Fungi</taxon>
        <taxon>Dikarya</taxon>
        <taxon>Basidiomycota</taxon>
        <taxon>Agaricomycotina</taxon>
        <taxon>Agaricomycetes</taxon>
        <taxon>Agaricomycetidae</taxon>
        <taxon>Agaricales</taxon>
        <taxon>Marasmiineae</taxon>
        <taxon>Mycenaceae</taxon>
        <taxon>Mycena</taxon>
    </lineage>
</organism>
<reference evidence="2" key="1">
    <citation type="submission" date="2023-03" db="EMBL/GenBank/DDBJ databases">
        <title>Massive genome expansion in bonnet fungi (Mycena s.s.) driven by repeated elements and novel gene families across ecological guilds.</title>
        <authorList>
            <consortium name="Lawrence Berkeley National Laboratory"/>
            <person name="Harder C.B."/>
            <person name="Miyauchi S."/>
            <person name="Viragh M."/>
            <person name="Kuo A."/>
            <person name="Thoen E."/>
            <person name="Andreopoulos B."/>
            <person name="Lu D."/>
            <person name="Skrede I."/>
            <person name="Drula E."/>
            <person name="Henrissat B."/>
            <person name="Morin E."/>
            <person name="Kohler A."/>
            <person name="Barry K."/>
            <person name="LaButti K."/>
            <person name="Morin E."/>
            <person name="Salamov A."/>
            <person name="Lipzen A."/>
            <person name="Mereny Z."/>
            <person name="Hegedus B."/>
            <person name="Baldrian P."/>
            <person name="Stursova M."/>
            <person name="Weitz H."/>
            <person name="Taylor A."/>
            <person name="Grigoriev I.V."/>
            <person name="Nagy L.G."/>
            <person name="Martin F."/>
            <person name="Kauserud H."/>
        </authorList>
    </citation>
    <scope>NUCLEOTIDE SEQUENCE</scope>
    <source>
        <strain evidence="2">CBHHK182m</strain>
    </source>
</reference>
<evidence type="ECO:0000256" key="1">
    <source>
        <dbReference type="SAM" id="MobiDB-lite"/>
    </source>
</evidence>
<proteinExistence type="predicted"/>
<protein>
    <submittedName>
        <fullName evidence="2">Uncharacterized protein</fullName>
    </submittedName>
</protein>
<accession>A0AAD7NY14</accession>
<keyword evidence="3" id="KW-1185">Reference proteome</keyword>
<comment type="caution">
    <text evidence="2">The sequence shown here is derived from an EMBL/GenBank/DDBJ whole genome shotgun (WGS) entry which is preliminary data.</text>
</comment>
<evidence type="ECO:0000313" key="3">
    <source>
        <dbReference type="Proteomes" id="UP001215598"/>
    </source>
</evidence>
<feature type="region of interest" description="Disordered" evidence="1">
    <location>
        <begin position="207"/>
        <end position="238"/>
    </location>
</feature>
<evidence type="ECO:0000313" key="2">
    <source>
        <dbReference type="EMBL" id="KAJ7779923.1"/>
    </source>
</evidence>
<gene>
    <name evidence="2" type="ORF">B0H16DRAFT_1711154</name>
</gene>
<dbReference type="AlphaFoldDB" id="A0AAD7NY14"/>
<feature type="region of interest" description="Disordered" evidence="1">
    <location>
        <begin position="42"/>
        <end position="61"/>
    </location>
</feature>
<dbReference type="EMBL" id="JARKIB010000005">
    <property type="protein sequence ID" value="KAJ7779923.1"/>
    <property type="molecule type" value="Genomic_DNA"/>
</dbReference>
<feature type="compositionally biased region" description="Basic and acidic residues" evidence="1">
    <location>
        <begin position="220"/>
        <end position="238"/>
    </location>
</feature>
<sequence length="238" mass="26264">MDGQGAAVLPSETAVCARVDRVRAALKSDRIVRNTEHRSKDELGHAIPTGGHEYTVTGGNPRNSDSVARYWGRQCTSRRAHREQRGVCANWYGRPFADRVRSGAMPPHVRRASPTGPRRRCTLKQAAPAAHVWSHRYIPSSAADMKHPGNTHWHLEFPDTDQLQDETADRSKHGLGHAIAIPTGELSNANMAHTAPSVNPEPMTQWRGTGPCHPTFGGRHQRDQDVSVPVDAHKEQLV</sequence>